<reference evidence="2 3" key="1">
    <citation type="submission" date="2019-05" db="EMBL/GenBank/DDBJ databases">
        <title>Draft genome sequence of Nonomuraea turkmeniaca DSM 43926.</title>
        <authorList>
            <person name="Saricaoglu S."/>
            <person name="Isik K."/>
        </authorList>
    </citation>
    <scope>NUCLEOTIDE SEQUENCE [LARGE SCALE GENOMIC DNA]</scope>
    <source>
        <strain evidence="2 3">DSM 43926</strain>
    </source>
</reference>
<organism evidence="2 3">
    <name type="scientific">Nonomuraea turkmeniaca</name>
    <dbReference type="NCBI Taxonomy" id="103838"/>
    <lineage>
        <taxon>Bacteria</taxon>
        <taxon>Bacillati</taxon>
        <taxon>Actinomycetota</taxon>
        <taxon>Actinomycetes</taxon>
        <taxon>Streptosporangiales</taxon>
        <taxon>Streptosporangiaceae</taxon>
        <taxon>Nonomuraea</taxon>
    </lineage>
</organism>
<evidence type="ECO:0000313" key="3">
    <source>
        <dbReference type="Proteomes" id="UP000309128"/>
    </source>
</evidence>
<name>A0A5S4FAF5_9ACTN</name>
<comment type="caution">
    <text evidence="2">The sequence shown here is derived from an EMBL/GenBank/DDBJ whole genome shotgun (WGS) entry which is preliminary data.</text>
</comment>
<dbReference type="OrthoDB" id="5192884at2"/>
<dbReference type="Proteomes" id="UP000309128">
    <property type="component" value="Unassembled WGS sequence"/>
</dbReference>
<protein>
    <recommendedName>
        <fullName evidence="4">Nucleotidyltransferase family protein</fullName>
    </recommendedName>
</protein>
<feature type="region of interest" description="Disordered" evidence="1">
    <location>
        <begin position="1"/>
        <end position="21"/>
    </location>
</feature>
<keyword evidence="3" id="KW-1185">Reference proteome</keyword>
<sequence length="181" mass="19727">MMHQHLADVPSRHPPAAQPRTLVTDPAGLFTELSRLNLPHGDYVVCGSAALYVRNLRTCMGDLDVLARGAAWCIALALGVTPSTAPSGHGQVINHPAFAIEFVDRWTPGWSTHYLIETADLIDGIPFMRLGDVLAWKACARRPKDLPDISAIDNLRRLWSAPLAGSVPGRPRPSRVQDRAV</sequence>
<proteinExistence type="predicted"/>
<accession>A0A5S4FAF5</accession>
<evidence type="ECO:0008006" key="4">
    <source>
        <dbReference type="Google" id="ProtNLM"/>
    </source>
</evidence>
<dbReference type="EMBL" id="VCKY01000110">
    <property type="protein sequence ID" value="TMR14348.1"/>
    <property type="molecule type" value="Genomic_DNA"/>
</dbReference>
<gene>
    <name evidence="2" type="ORF">ETD86_28800</name>
</gene>
<evidence type="ECO:0000256" key="1">
    <source>
        <dbReference type="SAM" id="MobiDB-lite"/>
    </source>
</evidence>
<evidence type="ECO:0000313" key="2">
    <source>
        <dbReference type="EMBL" id="TMR14348.1"/>
    </source>
</evidence>
<dbReference type="AlphaFoldDB" id="A0A5S4FAF5"/>
<dbReference type="RefSeq" id="WP_138669291.1">
    <property type="nucleotide sequence ID" value="NZ_VCKY01000110.1"/>
</dbReference>